<feature type="transmembrane region" description="Helical" evidence="4">
    <location>
        <begin position="239"/>
        <end position="260"/>
    </location>
</feature>
<proteinExistence type="predicted"/>
<feature type="transmembrane region" description="Helical" evidence="4">
    <location>
        <begin position="292"/>
        <end position="314"/>
    </location>
</feature>
<dbReference type="Pfam" id="PF06779">
    <property type="entry name" value="MFS_4"/>
    <property type="match status" value="1"/>
</dbReference>
<feature type="transmembrane region" description="Helical" evidence="4">
    <location>
        <begin position="326"/>
        <end position="350"/>
    </location>
</feature>
<dbReference type="PANTHER" id="PTHR23537">
    <property type="match status" value="1"/>
</dbReference>
<feature type="transmembrane region" description="Helical" evidence="4">
    <location>
        <begin position="161"/>
        <end position="179"/>
    </location>
</feature>
<feature type="transmembrane region" description="Helical" evidence="4">
    <location>
        <begin position="7"/>
        <end position="27"/>
    </location>
</feature>
<dbReference type="Proteomes" id="UP000050497">
    <property type="component" value="Unassembled WGS sequence"/>
</dbReference>
<protein>
    <submittedName>
        <fullName evidence="6 7">Arabinose efflux permease</fullName>
    </submittedName>
</protein>
<dbReference type="OrthoDB" id="9797953at2"/>
<dbReference type="GO" id="GO:0022857">
    <property type="term" value="F:transmembrane transporter activity"/>
    <property type="evidence" value="ECO:0007669"/>
    <property type="project" value="InterPro"/>
</dbReference>
<evidence type="ECO:0000313" key="9">
    <source>
        <dbReference type="Proteomes" id="UP000182800"/>
    </source>
</evidence>
<feature type="transmembrane region" description="Helical" evidence="4">
    <location>
        <begin position="74"/>
        <end position="98"/>
    </location>
</feature>
<evidence type="ECO:0000313" key="7">
    <source>
        <dbReference type="EMBL" id="SCC82083.1"/>
    </source>
</evidence>
<feature type="transmembrane region" description="Helical" evidence="4">
    <location>
        <begin position="47"/>
        <end position="67"/>
    </location>
</feature>
<dbReference type="EMBL" id="LJSX01000031">
    <property type="protein sequence ID" value="KPQ09246.1"/>
    <property type="molecule type" value="Genomic_DNA"/>
</dbReference>
<gene>
    <name evidence="7" type="ORF">GA0071312_3059</name>
    <name evidence="6" type="ORF">HLUCCO17_15545</name>
</gene>
<feature type="transmembrane region" description="Helical" evidence="4">
    <location>
        <begin position="136"/>
        <end position="155"/>
    </location>
</feature>
<keyword evidence="2 4" id="KW-1133">Transmembrane helix</keyword>
<sequence>MSIARNPLWLPGLLAVLVGVGLGRFAYTPLLPALVAQDWLSETQAAYAGAANLAGYLAGALVAQALAARPERIAILNGALVAAAISLIACAWPLGFFWMAPWRFVAGMAGAFIMVLGPATILAATSAEARPRVSGMIFVGVGLGIILSGTLLPAIAASGLVVAWLTLGVAACALTAATWRLWPQAALPSVPSSAALPGRLTVLLVILAYASDGIGFVPHTLFLSDFVARGLDQGEFAGGIYWAVFGVGAVIGAPTCGLIASRFGLMPSFIGALLLKATAVALPLVATQAPVLALSAFLVGALTPGMVALAAGLAAMLAHGPAQARLFGAMTIAFALAQAGGGYLMSWIFGLTQSHMTLFALGAAMLGAGAVAASMAAIRLGRG</sequence>
<accession>A0A0P7X3F9</accession>
<comment type="caution">
    <text evidence="6">The sequence shown here is derived from an EMBL/GenBank/DDBJ whole genome shotgun (WGS) entry which is preliminary data.</text>
</comment>
<keyword evidence="3 4" id="KW-0472">Membrane</keyword>
<evidence type="ECO:0000256" key="4">
    <source>
        <dbReference type="SAM" id="Phobius"/>
    </source>
</evidence>
<evidence type="ECO:0000256" key="1">
    <source>
        <dbReference type="ARBA" id="ARBA00022692"/>
    </source>
</evidence>
<dbReference type="Gene3D" id="1.20.1250.20">
    <property type="entry name" value="MFS general substrate transporter like domains"/>
    <property type="match status" value="2"/>
</dbReference>
<evidence type="ECO:0000256" key="3">
    <source>
        <dbReference type="ARBA" id="ARBA00023136"/>
    </source>
</evidence>
<dbReference type="GO" id="GO:0005886">
    <property type="term" value="C:plasma membrane"/>
    <property type="evidence" value="ECO:0007669"/>
    <property type="project" value="TreeGrafter"/>
</dbReference>
<feature type="transmembrane region" description="Helical" evidence="4">
    <location>
        <begin position="267"/>
        <end position="286"/>
    </location>
</feature>
<reference evidence="7 9" key="2">
    <citation type="submission" date="2016-08" db="EMBL/GenBank/DDBJ databases">
        <authorList>
            <person name="Varghese N."/>
            <person name="Submissions Spin"/>
        </authorList>
    </citation>
    <scope>NUCLEOTIDE SEQUENCE [LARGE SCALE GENOMIC DNA]</scope>
    <source>
        <strain evidence="7 9">HL-109</strain>
    </source>
</reference>
<keyword evidence="1 4" id="KW-0812">Transmembrane</keyword>
<evidence type="ECO:0000256" key="2">
    <source>
        <dbReference type="ARBA" id="ARBA00022989"/>
    </source>
</evidence>
<evidence type="ECO:0000313" key="6">
    <source>
        <dbReference type="EMBL" id="KPQ09246.1"/>
    </source>
</evidence>
<dbReference type="InterPro" id="IPR036259">
    <property type="entry name" value="MFS_trans_sf"/>
</dbReference>
<feature type="transmembrane region" description="Helical" evidence="4">
    <location>
        <begin position="356"/>
        <end position="378"/>
    </location>
</feature>
<dbReference type="PROSITE" id="PS50850">
    <property type="entry name" value="MFS"/>
    <property type="match status" value="1"/>
</dbReference>
<dbReference type="AlphaFoldDB" id="A0A0P7X3F9"/>
<dbReference type="SUPFAM" id="SSF103473">
    <property type="entry name" value="MFS general substrate transporter"/>
    <property type="match status" value="1"/>
</dbReference>
<dbReference type="InterPro" id="IPR010645">
    <property type="entry name" value="MFS_4"/>
</dbReference>
<dbReference type="PANTHER" id="PTHR23537:SF1">
    <property type="entry name" value="SUGAR TRANSPORTER"/>
    <property type="match status" value="1"/>
</dbReference>
<keyword evidence="9" id="KW-1185">Reference proteome</keyword>
<feature type="transmembrane region" description="Helical" evidence="4">
    <location>
        <begin position="200"/>
        <end position="219"/>
    </location>
</feature>
<reference evidence="6 8" key="1">
    <citation type="submission" date="2015-09" db="EMBL/GenBank/DDBJ databases">
        <title>Identification and resolution of microdiversity through metagenomic sequencing of parallel consortia.</title>
        <authorList>
            <person name="Nelson W.C."/>
            <person name="Romine M.F."/>
            <person name="Lindemann S.R."/>
        </authorList>
    </citation>
    <scope>NUCLEOTIDE SEQUENCE [LARGE SCALE GENOMIC DNA]</scope>
    <source>
        <strain evidence="6">HL-109</strain>
    </source>
</reference>
<dbReference type="EMBL" id="FMBM01000002">
    <property type="protein sequence ID" value="SCC82083.1"/>
    <property type="molecule type" value="Genomic_DNA"/>
</dbReference>
<dbReference type="Proteomes" id="UP000182800">
    <property type="component" value="Unassembled WGS sequence"/>
</dbReference>
<feature type="transmembrane region" description="Helical" evidence="4">
    <location>
        <begin position="104"/>
        <end position="124"/>
    </location>
</feature>
<organism evidence="6 8">
    <name type="scientific">Saliniramus fredricksonii</name>
    <dbReference type="NCBI Taxonomy" id="1653334"/>
    <lineage>
        <taxon>Bacteria</taxon>
        <taxon>Pseudomonadati</taxon>
        <taxon>Pseudomonadota</taxon>
        <taxon>Alphaproteobacteria</taxon>
        <taxon>Hyphomicrobiales</taxon>
        <taxon>Salinarimonadaceae</taxon>
        <taxon>Saliniramus</taxon>
    </lineage>
</organism>
<evidence type="ECO:0000259" key="5">
    <source>
        <dbReference type="PROSITE" id="PS50850"/>
    </source>
</evidence>
<name>A0A0P7X3F9_9HYPH</name>
<dbReference type="InterPro" id="IPR020846">
    <property type="entry name" value="MFS_dom"/>
</dbReference>
<dbReference type="RefSeq" id="WP_074445647.1">
    <property type="nucleotide sequence ID" value="NZ_FMBM01000002.1"/>
</dbReference>
<evidence type="ECO:0000313" key="8">
    <source>
        <dbReference type="Proteomes" id="UP000050497"/>
    </source>
</evidence>
<dbReference type="STRING" id="1653334.GA0071312_3059"/>
<feature type="domain" description="Major facilitator superfamily (MFS) profile" evidence="5">
    <location>
        <begin position="152"/>
        <end position="383"/>
    </location>
</feature>